<gene>
    <name evidence="2" type="ORF">HZI73_22715</name>
</gene>
<reference evidence="2" key="1">
    <citation type="submission" date="2020-07" db="EMBL/GenBank/DDBJ databases">
        <title>Vallitalea pronyensis genome.</title>
        <authorList>
            <person name="Postec A."/>
        </authorList>
    </citation>
    <scope>NUCLEOTIDE SEQUENCE</scope>
    <source>
        <strain evidence="2">FatNI3</strain>
    </source>
</reference>
<sequence>MSEERKILDMIEKGQITAEDGMKLLEALRNVEPEVEEVEELETTMESQGSREFKYLKVRVLTEKGDTKVNVNIPMKLVKAVGGVLPHLNNFIPDDVQEDLDEKGINFNKMQLGKIIEALESGVLDDTTLVDIETNDDEDGITQVKVYVE</sequence>
<dbReference type="Pfam" id="PF22746">
    <property type="entry name" value="SHOCT-like_DUF2089-C"/>
    <property type="match status" value="1"/>
</dbReference>
<evidence type="ECO:0000313" key="3">
    <source>
        <dbReference type="Proteomes" id="UP000683246"/>
    </source>
</evidence>
<dbReference type="KEGG" id="vpy:HZI73_22715"/>
<proteinExistence type="predicted"/>
<dbReference type="AlphaFoldDB" id="A0A8J8SIT0"/>
<dbReference type="InterPro" id="IPR053959">
    <property type="entry name" value="YvlB/LiaX_N"/>
</dbReference>
<dbReference type="Proteomes" id="UP000683246">
    <property type="component" value="Chromosome"/>
</dbReference>
<feature type="domain" description="YvlB/LiaX N-terminal" evidence="1">
    <location>
        <begin position="3"/>
        <end position="29"/>
    </location>
</feature>
<dbReference type="EMBL" id="CP058649">
    <property type="protein sequence ID" value="QUI24926.1"/>
    <property type="molecule type" value="Genomic_DNA"/>
</dbReference>
<accession>A0A8J8SIT0</accession>
<organism evidence="2 3">
    <name type="scientific">Vallitalea pronyensis</name>
    <dbReference type="NCBI Taxonomy" id="1348613"/>
    <lineage>
        <taxon>Bacteria</taxon>
        <taxon>Bacillati</taxon>
        <taxon>Bacillota</taxon>
        <taxon>Clostridia</taxon>
        <taxon>Lachnospirales</taxon>
        <taxon>Vallitaleaceae</taxon>
        <taxon>Vallitalea</taxon>
    </lineage>
</organism>
<evidence type="ECO:0000259" key="1">
    <source>
        <dbReference type="Pfam" id="PF22746"/>
    </source>
</evidence>
<name>A0A8J8SIT0_9FIRM</name>
<evidence type="ECO:0000313" key="2">
    <source>
        <dbReference type="EMBL" id="QUI24926.1"/>
    </source>
</evidence>
<keyword evidence="3" id="KW-1185">Reference proteome</keyword>
<dbReference type="RefSeq" id="WP_212695626.1">
    <property type="nucleotide sequence ID" value="NZ_CP058649.1"/>
</dbReference>
<protein>
    <recommendedName>
        <fullName evidence="1">YvlB/LiaX N-terminal domain-containing protein</fullName>
    </recommendedName>
</protein>